<dbReference type="Gene3D" id="2.60.120.560">
    <property type="entry name" value="Exo-inulinase, domain 1"/>
    <property type="match status" value="2"/>
</dbReference>
<evidence type="ECO:0000256" key="2">
    <source>
        <dbReference type="ARBA" id="ARBA00022801"/>
    </source>
</evidence>
<name>A0ABN1RL23_9ACTN</name>
<organism evidence="7 8">
    <name type="scientific">Kribbella koreensis</name>
    <dbReference type="NCBI Taxonomy" id="57909"/>
    <lineage>
        <taxon>Bacteria</taxon>
        <taxon>Bacillati</taxon>
        <taxon>Actinomycetota</taxon>
        <taxon>Actinomycetes</taxon>
        <taxon>Propionibacteriales</taxon>
        <taxon>Kribbellaceae</taxon>
        <taxon>Kribbella</taxon>
    </lineage>
</organism>
<reference evidence="7 8" key="1">
    <citation type="journal article" date="2019" name="Int. J. Syst. Evol. Microbiol.">
        <title>The Global Catalogue of Microorganisms (GCM) 10K type strain sequencing project: providing services to taxonomists for standard genome sequencing and annotation.</title>
        <authorList>
            <consortium name="The Broad Institute Genomics Platform"/>
            <consortium name="The Broad Institute Genome Sequencing Center for Infectious Disease"/>
            <person name="Wu L."/>
            <person name="Ma J."/>
        </authorList>
    </citation>
    <scope>NUCLEOTIDE SEQUENCE [LARGE SCALE GENOMIC DNA]</scope>
    <source>
        <strain evidence="7 8">JCM 10977</strain>
    </source>
</reference>
<dbReference type="EMBL" id="BAAAHK010000020">
    <property type="protein sequence ID" value="GAA0959268.1"/>
    <property type="molecule type" value="Genomic_DNA"/>
</dbReference>
<dbReference type="Pfam" id="PF00251">
    <property type="entry name" value="Glyco_hydro_32N"/>
    <property type="match status" value="1"/>
</dbReference>
<dbReference type="InterPro" id="IPR013320">
    <property type="entry name" value="ConA-like_dom_sf"/>
</dbReference>
<evidence type="ECO:0000256" key="1">
    <source>
        <dbReference type="ARBA" id="ARBA00009902"/>
    </source>
</evidence>
<dbReference type="SUPFAM" id="SSF75005">
    <property type="entry name" value="Arabinanase/levansucrase/invertase"/>
    <property type="match status" value="1"/>
</dbReference>
<accession>A0ABN1RL23</accession>
<protein>
    <submittedName>
        <fullName evidence="7">Levanase</fullName>
    </submittedName>
</protein>
<dbReference type="InterPro" id="IPR001362">
    <property type="entry name" value="Glyco_hydro_32"/>
</dbReference>
<dbReference type="SMART" id="SM00640">
    <property type="entry name" value="Glyco_32"/>
    <property type="match status" value="1"/>
</dbReference>
<gene>
    <name evidence="7" type="primary">sacC</name>
    <name evidence="7" type="ORF">GCM10009554_72690</name>
</gene>
<dbReference type="InterPro" id="IPR013148">
    <property type="entry name" value="Glyco_hydro_32_N"/>
</dbReference>
<dbReference type="SUPFAM" id="SSF49899">
    <property type="entry name" value="Concanavalin A-like lectins/glucanases"/>
    <property type="match status" value="1"/>
</dbReference>
<keyword evidence="3 4" id="KW-0326">Glycosidase</keyword>
<evidence type="ECO:0000313" key="7">
    <source>
        <dbReference type="EMBL" id="GAA0959268.1"/>
    </source>
</evidence>
<dbReference type="Gene3D" id="2.115.10.20">
    <property type="entry name" value="Glycosyl hydrolase domain, family 43"/>
    <property type="match status" value="1"/>
</dbReference>
<evidence type="ECO:0000259" key="6">
    <source>
        <dbReference type="Pfam" id="PF08244"/>
    </source>
</evidence>
<feature type="domain" description="Glycosyl hydrolase family 32 N-terminal" evidence="5">
    <location>
        <begin position="28"/>
        <end position="298"/>
    </location>
</feature>
<comment type="caution">
    <text evidence="7">The sequence shown here is derived from an EMBL/GenBank/DDBJ whole genome shotgun (WGS) entry which is preliminary data.</text>
</comment>
<keyword evidence="8" id="KW-1185">Reference proteome</keyword>
<dbReference type="PANTHER" id="PTHR42800">
    <property type="entry name" value="EXOINULINASE INUD (AFU_ORTHOLOGUE AFUA_5G00480)"/>
    <property type="match status" value="1"/>
</dbReference>
<evidence type="ECO:0000313" key="8">
    <source>
        <dbReference type="Proteomes" id="UP001500542"/>
    </source>
</evidence>
<dbReference type="InterPro" id="IPR023296">
    <property type="entry name" value="Glyco_hydro_beta-prop_sf"/>
</dbReference>
<dbReference type="InterPro" id="IPR013189">
    <property type="entry name" value="Glyco_hydro_32_C"/>
</dbReference>
<feature type="domain" description="Glycosyl hydrolase family 32 C-terminal" evidence="6">
    <location>
        <begin position="318"/>
        <end position="455"/>
    </location>
</feature>
<dbReference type="Proteomes" id="UP001500542">
    <property type="component" value="Unassembled WGS sequence"/>
</dbReference>
<dbReference type="Pfam" id="PF08244">
    <property type="entry name" value="Glyco_hydro_32C"/>
    <property type="match status" value="1"/>
</dbReference>
<comment type="similarity">
    <text evidence="1 4">Belongs to the glycosyl hydrolase 32 family.</text>
</comment>
<evidence type="ECO:0000256" key="3">
    <source>
        <dbReference type="ARBA" id="ARBA00023295"/>
    </source>
</evidence>
<dbReference type="CDD" id="cd18622">
    <property type="entry name" value="GH32_Inu-like"/>
    <property type="match status" value="1"/>
</dbReference>
<proteinExistence type="inferred from homology"/>
<keyword evidence="2 4" id="KW-0378">Hydrolase</keyword>
<sequence length="624" mass="68696">MHDTAAVEYPSFPYPVTNYQEDNRGQFHFSSRGGWMNDVNAPLYYRGVYHLYYQHAPNSLVWDTMHWGHATSTDLVHWQQKPIALDPGIHPGDLWSGGGVVDAGNVTGLKNGDDDPIVVFSGTNGVQVFYSLDGGNTFKTFADGKKVVKPNARTSRDPKVFWDPIAKHWGMVVWSDEGGNGADFYTSENLLDWTFGSRYQADWLFECPDMVRMPFEGGYKWVLSDGSGEYVVGDFDGTTFHPLNRTQQKINQTDTHAGGGYYAALTFANLPVKDRVVSMAWQGENQGTIWTGNATFPVDQRLKRTPDGPRVVSAPIPEIATARTSTRTWKDRTLDARSAKQLLAGVEADTYELEATVDVRDAERFGFRLHTSPDGWFDRDVVYDAKARTLDGTALKPDHGKVKLRLLVDRGQLEVFGNDGEVYQSHNVNFDSLPGGNGLEFFVDGKVHVESLTLHELGSIWKTSGQSTLSTDIAGQWYPASGNWTDVAGGKQGQAGGDAFYLSKASGSDFTLEGDVKLVSGTAAALTFRANKDASRHYTANIDADAGVVKLWRPGRDIATHPLAIERGRIYHFKLTAASTAIEVWVDGTLMIDATDTEQSAGQFGLNVFRGTGIFQHLHLTPGS</sequence>
<evidence type="ECO:0000256" key="4">
    <source>
        <dbReference type="RuleBase" id="RU362110"/>
    </source>
</evidence>
<dbReference type="RefSeq" id="WP_343981244.1">
    <property type="nucleotide sequence ID" value="NZ_BAAAHK010000020.1"/>
</dbReference>
<evidence type="ECO:0000259" key="5">
    <source>
        <dbReference type="Pfam" id="PF00251"/>
    </source>
</evidence>
<dbReference type="PANTHER" id="PTHR42800:SF1">
    <property type="entry name" value="EXOINULINASE INUD (AFU_ORTHOLOGUE AFUA_5G00480)"/>
    <property type="match status" value="1"/>
</dbReference>